<dbReference type="InterPro" id="IPR036890">
    <property type="entry name" value="HATPase_C_sf"/>
</dbReference>
<comment type="catalytic activity">
    <reaction evidence="1">
        <text>ATP + protein L-histidine = ADP + protein N-phospho-L-histidine.</text>
        <dbReference type="EC" id="2.7.13.3"/>
    </reaction>
</comment>
<dbReference type="InterPro" id="IPR050351">
    <property type="entry name" value="BphY/WalK/GraS-like"/>
</dbReference>
<evidence type="ECO:0000256" key="2">
    <source>
        <dbReference type="ARBA" id="ARBA00012438"/>
    </source>
</evidence>
<keyword evidence="9" id="KW-1185">Reference proteome</keyword>
<dbReference type="InterPro" id="IPR003594">
    <property type="entry name" value="HATPase_dom"/>
</dbReference>
<evidence type="ECO:0000313" key="9">
    <source>
        <dbReference type="Proteomes" id="UP000615234"/>
    </source>
</evidence>
<dbReference type="PANTHER" id="PTHR45453">
    <property type="entry name" value="PHOSPHATE REGULON SENSOR PROTEIN PHOR"/>
    <property type="match status" value="1"/>
</dbReference>
<dbReference type="GO" id="GO:0004721">
    <property type="term" value="F:phosphoprotein phosphatase activity"/>
    <property type="evidence" value="ECO:0007669"/>
    <property type="project" value="TreeGrafter"/>
</dbReference>
<name>A0A8I0AN79_9FIRM</name>
<evidence type="ECO:0000313" key="8">
    <source>
        <dbReference type="EMBL" id="MBC5661865.1"/>
    </source>
</evidence>
<dbReference type="RefSeq" id="WP_119962438.1">
    <property type="nucleotide sequence ID" value="NZ_JACOOX010000002.1"/>
</dbReference>
<evidence type="ECO:0000256" key="5">
    <source>
        <dbReference type="ARBA" id="ARBA00022777"/>
    </source>
</evidence>
<dbReference type="SMART" id="SM00387">
    <property type="entry name" value="HATPase_c"/>
    <property type="match status" value="1"/>
</dbReference>
<organism evidence="8 9">
    <name type="scientific">Coprococcus hominis</name>
    <name type="common">ex Liu et al. 2022</name>
    <dbReference type="NCBI Taxonomy" id="2763039"/>
    <lineage>
        <taxon>Bacteria</taxon>
        <taxon>Bacillati</taxon>
        <taxon>Bacillota</taxon>
        <taxon>Clostridia</taxon>
        <taxon>Lachnospirales</taxon>
        <taxon>Lachnospiraceae</taxon>
        <taxon>Coprococcus</taxon>
    </lineage>
</organism>
<dbReference type="GO" id="GO:0005886">
    <property type="term" value="C:plasma membrane"/>
    <property type="evidence" value="ECO:0007669"/>
    <property type="project" value="TreeGrafter"/>
</dbReference>
<dbReference type="GO" id="GO:0000155">
    <property type="term" value="F:phosphorelay sensor kinase activity"/>
    <property type="evidence" value="ECO:0007669"/>
    <property type="project" value="TreeGrafter"/>
</dbReference>
<evidence type="ECO:0000259" key="7">
    <source>
        <dbReference type="SMART" id="SM00387"/>
    </source>
</evidence>
<keyword evidence="6" id="KW-0902">Two-component regulatory system</keyword>
<dbReference type="Proteomes" id="UP000615234">
    <property type="component" value="Unassembled WGS sequence"/>
</dbReference>
<evidence type="ECO:0000256" key="1">
    <source>
        <dbReference type="ARBA" id="ARBA00000085"/>
    </source>
</evidence>
<keyword evidence="5" id="KW-0418">Kinase</keyword>
<keyword evidence="4" id="KW-0808">Transferase</keyword>
<dbReference type="EC" id="2.7.13.3" evidence="2"/>
<evidence type="ECO:0000256" key="6">
    <source>
        <dbReference type="ARBA" id="ARBA00023012"/>
    </source>
</evidence>
<evidence type="ECO:0000256" key="4">
    <source>
        <dbReference type="ARBA" id="ARBA00022679"/>
    </source>
</evidence>
<accession>A0A8I0AN79</accession>
<comment type="caution">
    <text evidence="8">The sequence shown here is derived from an EMBL/GenBank/DDBJ whole genome shotgun (WGS) entry which is preliminary data.</text>
</comment>
<keyword evidence="3" id="KW-0597">Phosphoprotein</keyword>
<sequence length="159" mass="18152">MPKLLVIEDDREINHLICEYMAEAGQSYSYKNLVLDDQAKIVRVNGNKLDLTVKEYGILKLLLIFTNFFSNARKYADTRISVCLEQDTDGVSITFTNDIEADNEIDIDHVFDAFYRGNSRRKEGAGLGLYVVKCLADKLGYIVVAEVRDKQFSVMLRIK</sequence>
<dbReference type="Gene3D" id="3.30.565.10">
    <property type="entry name" value="Histidine kinase-like ATPase, C-terminal domain"/>
    <property type="match status" value="1"/>
</dbReference>
<dbReference type="EMBL" id="JACOOX010000002">
    <property type="protein sequence ID" value="MBC5661865.1"/>
    <property type="molecule type" value="Genomic_DNA"/>
</dbReference>
<feature type="domain" description="Histidine kinase/HSP90-like ATPase" evidence="7">
    <location>
        <begin position="56"/>
        <end position="159"/>
    </location>
</feature>
<dbReference type="GO" id="GO:0003677">
    <property type="term" value="F:DNA binding"/>
    <property type="evidence" value="ECO:0007669"/>
    <property type="project" value="InterPro"/>
</dbReference>
<dbReference type="GO" id="GO:0016036">
    <property type="term" value="P:cellular response to phosphate starvation"/>
    <property type="evidence" value="ECO:0007669"/>
    <property type="project" value="TreeGrafter"/>
</dbReference>
<dbReference type="SUPFAM" id="SSF46894">
    <property type="entry name" value="C-terminal effector domain of the bipartite response regulators"/>
    <property type="match status" value="1"/>
</dbReference>
<dbReference type="InterPro" id="IPR016032">
    <property type="entry name" value="Sig_transdc_resp-reg_C-effctor"/>
</dbReference>
<protein>
    <recommendedName>
        <fullName evidence="2">histidine kinase</fullName>
        <ecNumber evidence="2">2.7.13.3</ecNumber>
    </recommendedName>
</protein>
<reference evidence="8 9" key="1">
    <citation type="submission" date="2020-08" db="EMBL/GenBank/DDBJ databases">
        <title>Genome public.</title>
        <authorList>
            <person name="Liu C."/>
            <person name="Sun Q."/>
        </authorList>
    </citation>
    <scope>NUCLEOTIDE SEQUENCE [LARGE SCALE GENOMIC DNA]</scope>
    <source>
        <strain evidence="8 9">NSJ-10</strain>
    </source>
</reference>
<gene>
    <name evidence="8" type="ORF">H8S09_02975</name>
</gene>
<dbReference type="SUPFAM" id="SSF55874">
    <property type="entry name" value="ATPase domain of HSP90 chaperone/DNA topoisomerase II/histidine kinase"/>
    <property type="match status" value="1"/>
</dbReference>
<dbReference type="PANTHER" id="PTHR45453:SF1">
    <property type="entry name" value="PHOSPHATE REGULON SENSOR PROTEIN PHOR"/>
    <property type="match status" value="1"/>
</dbReference>
<dbReference type="GO" id="GO:0006355">
    <property type="term" value="P:regulation of DNA-templated transcription"/>
    <property type="evidence" value="ECO:0007669"/>
    <property type="project" value="InterPro"/>
</dbReference>
<dbReference type="Pfam" id="PF02518">
    <property type="entry name" value="HATPase_c"/>
    <property type="match status" value="1"/>
</dbReference>
<evidence type="ECO:0000256" key="3">
    <source>
        <dbReference type="ARBA" id="ARBA00022553"/>
    </source>
</evidence>
<proteinExistence type="predicted"/>
<dbReference type="AlphaFoldDB" id="A0A8I0AN79"/>